<evidence type="ECO:0000313" key="3">
    <source>
        <dbReference type="Proteomes" id="UP000258927"/>
    </source>
</evidence>
<dbReference type="PANTHER" id="PTHR42194">
    <property type="entry name" value="UPF0276 PROTEIN HI_1600"/>
    <property type="match status" value="1"/>
</dbReference>
<protein>
    <recommendedName>
        <fullName evidence="1">UPF0276 protein MXMO3_01905</fullName>
    </recommendedName>
</protein>
<dbReference type="SUPFAM" id="SSF51658">
    <property type="entry name" value="Xylose isomerase-like"/>
    <property type="match status" value="1"/>
</dbReference>
<dbReference type="Pfam" id="PF05114">
    <property type="entry name" value="MbnB_TglH_ChrH"/>
    <property type="match status" value="1"/>
</dbReference>
<evidence type="ECO:0000256" key="1">
    <source>
        <dbReference type="HAMAP-Rule" id="MF_00697"/>
    </source>
</evidence>
<dbReference type="RefSeq" id="WP_117395713.1">
    <property type="nucleotide sequence ID" value="NZ_CP021330.1"/>
</dbReference>
<reference evidence="2 3" key="1">
    <citation type="submission" date="2017-05" db="EMBL/GenBank/DDBJ databases">
        <title>Genome Analysis of Maritalea myrionectae HL2708#5.</title>
        <authorList>
            <consortium name="Cotde Inc.-PKNU"/>
            <person name="Jang D."/>
            <person name="Oh H.-M."/>
        </authorList>
    </citation>
    <scope>NUCLEOTIDE SEQUENCE [LARGE SCALE GENOMIC DNA]</scope>
    <source>
        <strain evidence="2 3">HL2708#5</strain>
    </source>
</reference>
<name>A0A2R4MEY6_9HYPH</name>
<dbReference type="NCBIfam" id="NF003818">
    <property type="entry name" value="PRK05409.1"/>
    <property type="match status" value="1"/>
</dbReference>
<dbReference type="InterPro" id="IPR007801">
    <property type="entry name" value="MbnB/TglH/ChrH"/>
</dbReference>
<dbReference type="AlphaFoldDB" id="A0A2R4MEY6"/>
<comment type="similarity">
    <text evidence="1">Belongs to the UPF0276 family.</text>
</comment>
<organism evidence="2 3">
    <name type="scientific">Maritalea myrionectae</name>
    <dbReference type="NCBI Taxonomy" id="454601"/>
    <lineage>
        <taxon>Bacteria</taxon>
        <taxon>Pseudomonadati</taxon>
        <taxon>Pseudomonadota</taxon>
        <taxon>Alphaproteobacteria</taxon>
        <taxon>Hyphomicrobiales</taxon>
        <taxon>Devosiaceae</taxon>
        <taxon>Maritalea</taxon>
    </lineage>
</organism>
<dbReference type="PANTHER" id="PTHR42194:SF1">
    <property type="entry name" value="UPF0276 PROTEIN HI_1600"/>
    <property type="match status" value="1"/>
</dbReference>
<dbReference type="STRING" id="1122213.GCA_000423365_02205"/>
<accession>A0A2R4MEY6</accession>
<evidence type="ECO:0000313" key="2">
    <source>
        <dbReference type="EMBL" id="AVX04429.1"/>
    </source>
</evidence>
<dbReference type="Gene3D" id="3.20.20.150">
    <property type="entry name" value="Divalent-metal-dependent TIM barrel enzymes"/>
    <property type="match status" value="1"/>
</dbReference>
<sequence>MQHKANKPKIGVGFKPEHYADIAAAQPDLSFFEVHAENYMGDGGPPHAMLRALDENYDLSVHGVGLSIGSDGPLDRPHLMRLKKLVDRYQPKLVSEHLAWSSHDTERNMLFLNDLLPIPYTQRTLNRVVDHVNEIQDTLGRTLLMENPSTYVAFSDTEMDEISFITEMQKRTDCGLILDVNNVHISANNQKLDAYEYLDRFPLHAVGEIHLAGHATDTDDDDAPLLIDSHDRQVAPPVWALYRYVVKKAGRRPTLIEWDNDVPDWPTLYAEANAARDAMLNETGETADHALA</sequence>
<dbReference type="EMBL" id="CP021330">
    <property type="protein sequence ID" value="AVX04429.1"/>
    <property type="molecule type" value="Genomic_DNA"/>
</dbReference>
<proteinExistence type="inferred from homology"/>
<dbReference type="KEGG" id="mmyr:MXMO3_01905"/>
<keyword evidence="3" id="KW-1185">Reference proteome</keyword>
<dbReference type="HAMAP" id="MF_00697">
    <property type="entry name" value="UPF0276"/>
    <property type="match status" value="1"/>
</dbReference>
<dbReference type="InterPro" id="IPR036237">
    <property type="entry name" value="Xyl_isomerase-like_sf"/>
</dbReference>
<dbReference type="Proteomes" id="UP000258927">
    <property type="component" value="Chromosome"/>
</dbReference>
<gene>
    <name evidence="2" type="ORF">MXMO3_01905</name>
</gene>